<keyword evidence="11" id="KW-0547">Nucleotide-binding</keyword>
<comment type="similarity">
    <text evidence="5">Belongs to the Ycf4 family.</text>
</comment>
<evidence type="ECO:0000256" key="5">
    <source>
        <dbReference type="ARBA" id="ARBA00008198"/>
    </source>
</evidence>
<evidence type="ECO:0000313" key="16">
    <source>
        <dbReference type="EMBL" id="MCD7464468.1"/>
    </source>
</evidence>
<feature type="non-terminal residue" evidence="16">
    <location>
        <position position="1"/>
    </location>
</feature>
<organism evidence="16 17">
    <name type="scientific">Datura stramonium</name>
    <name type="common">Jimsonweed</name>
    <name type="synonym">Common thornapple</name>
    <dbReference type="NCBI Taxonomy" id="4076"/>
    <lineage>
        <taxon>Eukaryota</taxon>
        <taxon>Viridiplantae</taxon>
        <taxon>Streptophyta</taxon>
        <taxon>Embryophyta</taxon>
        <taxon>Tracheophyta</taxon>
        <taxon>Spermatophyta</taxon>
        <taxon>Magnoliopsida</taxon>
        <taxon>eudicotyledons</taxon>
        <taxon>Gunneridae</taxon>
        <taxon>Pentapetalae</taxon>
        <taxon>asterids</taxon>
        <taxon>lamiids</taxon>
        <taxon>Solanales</taxon>
        <taxon>Solanaceae</taxon>
        <taxon>Solanoideae</taxon>
        <taxon>Datureae</taxon>
        <taxon>Datura</taxon>
    </lineage>
</organism>
<keyword evidence="12" id="KW-0067">ATP-binding</keyword>
<feature type="region of interest" description="Disordered" evidence="15">
    <location>
        <begin position="82"/>
        <end position="105"/>
    </location>
</feature>
<comment type="function">
    <text evidence="1">Probable ATPase of unknown function. Its presence in a non-photosynthetic plant (Epifagus virginiana) and experiments in tobacco indicate that it has an essential function which is probably not related to photosynthesis.</text>
</comment>
<accession>A0ABS8T008</accession>
<evidence type="ECO:0000256" key="1">
    <source>
        <dbReference type="ARBA" id="ARBA00002329"/>
    </source>
</evidence>
<keyword evidence="13" id="KW-1133">Transmembrane helix</keyword>
<evidence type="ECO:0000256" key="13">
    <source>
        <dbReference type="ARBA" id="ARBA00022989"/>
    </source>
</evidence>
<proteinExistence type="inferred from homology"/>
<dbReference type="Pfam" id="PF02392">
    <property type="entry name" value="Ycf4"/>
    <property type="match status" value="1"/>
</dbReference>
<keyword evidence="8" id="KW-0602">Photosynthesis</keyword>
<evidence type="ECO:0000256" key="11">
    <source>
        <dbReference type="ARBA" id="ARBA00022741"/>
    </source>
</evidence>
<evidence type="ECO:0000313" key="17">
    <source>
        <dbReference type="Proteomes" id="UP000823775"/>
    </source>
</evidence>
<dbReference type="InterPro" id="IPR003359">
    <property type="entry name" value="PSI_Ycf4_assembly"/>
</dbReference>
<evidence type="ECO:0000256" key="2">
    <source>
        <dbReference type="ARBA" id="ARBA00002862"/>
    </source>
</evidence>
<evidence type="ECO:0000256" key="15">
    <source>
        <dbReference type="SAM" id="MobiDB-lite"/>
    </source>
</evidence>
<dbReference type="EMBL" id="JACEIK010000967">
    <property type="protein sequence ID" value="MCD7464468.1"/>
    <property type="molecule type" value="Genomic_DNA"/>
</dbReference>
<reference evidence="16 17" key="1">
    <citation type="journal article" date="2021" name="BMC Genomics">
        <title>Datura genome reveals duplications of psychoactive alkaloid biosynthetic genes and high mutation rate following tissue culture.</title>
        <authorList>
            <person name="Rajewski A."/>
            <person name="Carter-House D."/>
            <person name="Stajich J."/>
            <person name="Litt A."/>
        </authorList>
    </citation>
    <scope>NUCLEOTIDE SEQUENCE [LARGE SCALE GENOMIC DNA]</scope>
    <source>
        <strain evidence="16">AR-01</strain>
    </source>
</reference>
<comment type="caution">
    <text evidence="16">The sequence shown here is derived from an EMBL/GenBank/DDBJ whole genome shotgun (WGS) entry which is preliminary data.</text>
</comment>
<evidence type="ECO:0000256" key="7">
    <source>
        <dbReference type="ARBA" id="ARBA00015395"/>
    </source>
</evidence>
<evidence type="ECO:0000256" key="6">
    <source>
        <dbReference type="ARBA" id="ARBA00009361"/>
    </source>
</evidence>
<dbReference type="PANTHER" id="PTHR33078">
    <property type="entry name" value="PROTEIN YCF2-RELATED"/>
    <property type="match status" value="1"/>
</dbReference>
<keyword evidence="10" id="KW-0812">Transmembrane</keyword>
<evidence type="ECO:0000256" key="14">
    <source>
        <dbReference type="ARBA" id="ARBA00023136"/>
    </source>
</evidence>
<dbReference type="PANTHER" id="PTHR33078:SF100">
    <property type="entry name" value="PROTEIN YCF2"/>
    <property type="match status" value="1"/>
</dbReference>
<keyword evidence="14" id="KW-0472">Membrane</keyword>
<protein>
    <recommendedName>
        <fullName evidence="7">Photosystem I assembly protein Ycf4</fullName>
    </recommendedName>
</protein>
<name>A0ABS8T008_DATST</name>
<sequence length="120" mass="13851">DSIDDEEREFLVQFSTLTIENRIDQILLSLTHSDYLSKNDSGSGYDRFDRKEGIVCIFHWGFLSKNRRIFLRFLIKDIQASVPSRSRRDQRGRATGSRGQGSILVDLSNPSCDRCGRRHT</sequence>
<keyword evidence="17" id="KW-1185">Reference proteome</keyword>
<comment type="function">
    <text evidence="2">Seems to be required for the assembly of the photosystem I complex.</text>
</comment>
<evidence type="ECO:0000256" key="4">
    <source>
        <dbReference type="ARBA" id="ARBA00004474"/>
    </source>
</evidence>
<comment type="similarity">
    <text evidence="6">Belongs to the Ycf2 family.</text>
</comment>
<comment type="subcellular location">
    <subcellularLocation>
        <location evidence="3">Membrane</location>
        <topology evidence="3">Multi-pass membrane protein</topology>
    </subcellularLocation>
    <subcellularLocation>
        <location evidence="4">Plastid</location>
    </subcellularLocation>
</comment>
<evidence type="ECO:0000256" key="9">
    <source>
        <dbReference type="ARBA" id="ARBA00022640"/>
    </source>
</evidence>
<gene>
    <name evidence="16" type="ORF">HAX54_052810</name>
</gene>
<evidence type="ECO:0000256" key="10">
    <source>
        <dbReference type="ARBA" id="ARBA00022692"/>
    </source>
</evidence>
<feature type="non-terminal residue" evidence="16">
    <location>
        <position position="120"/>
    </location>
</feature>
<evidence type="ECO:0000256" key="12">
    <source>
        <dbReference type="ARBA" id="ARBA00022840"/>
    </source>
</evidence>
<keyword evidence="9" id="KW-0934">Plastid</keyword>
<evidence type="ECO:0000256" key="8">
    <source>
        <dbReference type="ARBA" id="ARBA00022531"/>
    </source>
</evidence>
<evidence type="ECO:0000256" key="3">
    <source>
        <dbReference type="ARBA" id="ARBA00004141"/>
    </source>
</evidence>
<dbReference type="Proteomes" id="UP000823775">
    <property type="component" value="Unassembled WGS sequence"/>
</dbReference>